<keyword evidence="3" id="KW-1185">Reference proteome</keyword>
<accession>A0A9X2PNQ9</accession>
<gene>
    <name evidence="2" type="ORF">NVS89_18510</name>
</gene>
<feature type="chain" id="PRO_5040845722" description="DUF3551 domain-containing protein" evidence="1">
    <location>
        <begin position="22"/>
        <end position="104"/>
    </location>
</feature>
<dbReference type="Proteomes" id="UP001151088">
    <property type="component" value="Unassembled WGS sequence"/>
</dbReference>
<organism evidence="2 3">
    <name type="scientific">Ancylobacter mangrovi</name>
    <dbReference type="NCBI Taxonomy" id="2972472"/>
    <lineage>
        <taxon>Bacteria</taxon>
        <taxon>Pseudomonadati</taxon>
        <taxon>Pseudomonadota</taxon>
        <taxon>Alphaproteobacteria</taxon>
        <taxon>Hyphomicrobiales</taxon>
        <taxon>Xanthobacteraceae</taxon>
        <taxon>Ancylobacter</taxon>
    </lineage>
</organism>
<sequence>MRPKLAAGVGLAMCAGLPALPACGHDAPSGWLYPPVCCSGIDCYPIDSRDFEARRNGYFIRATRETIPYSSSKVHPSGDGHYHRCSFGGEPNASTICLFIPTGS</sequence>
<reference evidence="2" key="1">
    <citation type="submission" date="2022-08" db="EMBL/GenBank/DDBJ databases">
        <authorList>
            <person name="Li F."/>
        </authorList>
    </citation>
    <scope>NUCLEOTIDE SEQUENCE</scope>
    <source>
        <strain evidence="2">MQZ15Z-1</strain>
    </source>
</reference>
<feature type="signal peptide" evidence="1">
    <location>
        <begin position="1"/>
        <end position="21"/>
    </location>
</feature>
<name>A0A9X2PNQ9_9HYPH</name>
<keyword evidence="1" id="KW-0732">Signal</keyword>
<proteinExistence type="predicted"/>
<comment type="caution">
    <text evidence="2">The sequence shown here is derived from an EMBL/GenBank/DDBJ whole genome shotgun (WGS) entry which is preliminary data.</text>
</comment>
<protein>
    <recommendedName>
        <fullName evidence="4">DUF3551 domain-containing protein</fullName>
    </recommendedName>
</protein>
<dbReference type="EMBL" id="JANTHZ010000009">
    <property type="protein sequence ID" value="MCS0497083.1"/>
    <property type="molecule type" value="Genomic_DNA"/>
</dbReference>
<evidence type="ECO:0000313" key="2">
    <source>
        <dbReference type="EMBL" id="MCS0497083.1"/>
    </source>
</evidence>
<evidence type="ECO:0008006" key="4">
    <source>
        <dbReference type="Google" id="ProtNLM"/>
    </source>
</evidence>
<evidence type="ECO:0000313" key="3">
    <source>
        <dbReference type="Proteomes" id="UP001151088"/>
    </source>
</evidence>
<dbReference type="AlphaFoldDB" id="A0A9X2PNQ9"/>
<dbReference type="RefSeq" id="WP_258734235.1">
    <property type="nucleotide sequence ID" value="NZ_JANTHZ010000009.1"/>
</dbReference>
<evidence type="ECO:0000256" key="1">
    <source>
        <dbReference type="SAM" id="SignalP"/>
    </source>
</evidence>